<proteinExistence type="predicted"/>
<feature type="region of interest" description="Disordered" evidence="1">
    <location>
        <begin position="123"/>
        <end position="158"/>
    </location>
</feature>
<dbReference type="AlphaFoldDB" id="A0A0G4F3F7"/>
<feature type="region of interest" description="Disordered" evidence="1">
    <location>
        <begin position="19"/>
        <end position="40"/>
    </location>
</feature>
<protein>
    <submittedName>
        <fullName evidence="2">Uncharacterized protein</fullName>
    </submittedName>
</protein>
<gene>
    <name evidence="2" type="ORF">Vbra_14377</name>
</gene>
<feature type="compositionally biased region" description="Basic and acidic residues" evidence="1">
    <location>
        <begin position="127"/>
        <end position="139"/>
    </location>
</feature>
<feature type="region of interest" description="Disordered" evidence="1">
    <location>
        <begin position="171"/>
        <end position="247"/>
    </location>
</feature>
<dbReference type="VEuPathDB" id="CryptoDB:Vbra_14377"/>
<evidence type="ECO:0000313" key="2">
    <source>
        <dbReference type="EMBL" id="CEM06597.1"/>
    </source>
</evidence>
<accession>A0A0G4F3F7</accession>
<organism evidence="2 3">
    <name type="scientific">Vitrella brassicaformis (strain CCMP3155)</name>
    <dbReference type="NCBI Taxonomy" id="1169540"/>
    <lineage>
        <taxon>Eukaryota</taxon>
        <taxon>Sar</taxon>
        <taxon>Alveolata</taxon>
        <taxon>Colpodellida</taxon>
        <taxon>Vitrellaceae</taxon>
        <taxon>Vitrella</taxon>
    </lineage>
</organism>
<name>A0A0G4F3F7_VITBC</name>
<reference evidence="2 3" key="1">
    <citation type="submission" date="2014-11" db="EMBL/GenBank/DDBJ databases">
        <authorList>
            <person name="Zhu J."/>
            <person name="Qi W."/>
            <person name="Song R."/>
        </authorList>
    </citation>
    <scope>NUCLEOTIDE SEQUENCE [LARGE SCALE GENOMIC DNA]</scope>
</reference>
<evidence type="ECO:0000256" key="1">
    <source>
        <dbReference type="SAM" id="MobiDB-lite"/>
    </source>
</evidence>
<keyword evidence="3" id="KW-1185">Reference proteome</keyword>
<dbReference type="Proteomes" id="UP000041254">
    <property type="component" value="Unassembled WGS sequence"/>
</dbReference>
<dbReference type="EMBL" id="CDMY01000367">
    <property type="protein sequence ID" value="CEM06597.1"/>
    <property type="molecule type" value="Genomic_DNA"/>
</dbReference>
<dbReference type="InParanoid" id="A0A0G4F3F7"/>
<evidence type="ECO:0000313" key="3">
    <source>
        <dbReference type="Proteomes" id="UP000041254"/>
    </source>
</evidence>
<sequence>MQLFHAAKSAIFAKRETSATFEKTQPPHRSVTEGFSTSRPSALHANEVSTLVVATAPDDPTQVVVHRVEIGPTADSPGAADIATEEVIQRRRSTPTAEPSPLIIDSQLSRSAPRLFASATGPVMVRDTAKEHAERKERSPPGSNSVMESPGVLEPAVPPPYDTQLSAYTTLSFERGPPPTRMTTTAHRGSDMRGSPAVSTFTTPKGAYHPKLSVSRFRESQEELLDTAVPAGKGENTPFVQTEEKEDDEVVKSFELAKTSGERVKVLMGRDEITFQEMPTDATQTKK</sequence>